<protein>
    <submittedName>
        <fullName evidence="3">Unannotated protein</fullName>
    </submittedName>
</protein>
<reference evidence="3" key="1">
    <citation type="submission" date="2020-05" db="EMBL/GenBank/DDBJ databases">
        <authorList>
            <person name="Chiriac C."/>
            <person name="Salcher M."/>
            <person name="Ghai R."/>
            <person name="Kavagutti S V."/>
        </authorList>
    </citation>
    <scope>NUCLEOTIDE SEQUENCE</scope>
</reference>
<feature type="compositionally biased region" description="Gly residues" evidence="1">
    <location>
        <begin position="409"/>
        <end position="422"/>
    </location>
</feature>
<feature type="domain" description="PPE" evidence="2">
    <location>
        <begin position="77"/>
        <end position="166"/>
    </location>
</feature>
<dbReference type="SUPFAM" id="SSF140459">
    <property type="entry name" value="PE/PPE dimer-like"/>
    <property type="match status" value="1"/>
</dbReference>
<dbReference type="Gene3D" id="1.20.1260.20">
    <property type="entry name" value="PPE superfamily"/>
    <property type="match status" value="1"/>
</dbReference>
<feature type="region of interest" description="Disordered" evidence="1">
    <location>
        <begin position="409"/>
        <end position="430"/>
    </location>
</feature>
<dbReference type="AlphaFoldDB" id="A0A6J7FD69"/>
<sequence length="456" mass="43258">MANPYEELEATIDGIVTNIFVTPVGPELVGTMLGEAFEKANGAFDYRGDYEPNEVTITEPFEVMSHEDIAGMVGSLAIGPIATSSKNWNDLSAAAGSGSDGFRTGIEAAMASGWSGPMSDAVRGGVGDYVSSASALATSMSLIGNKLLEAHAGFEQTKSRMPPVVASEASTLIGSLLPVPFATKTATAVQEEQQNEARRIMRSVYVPGVVLSDTNVPVLPTAHNPVDGGGGGSTGGWAGGFPAGNYPAASGSGGATSGGGAGSAGAVDPAAQSAAQQTDAGTATPGQSGPGQPGSSPSGPLPPADRSGETRAAAAGGPGNAPGGLGSNVGGGGSSGTGSPGAGYGGSGYSGSNYGGSGYNGSGGGVGSGAGFGGSVLGSPIGSGGSSGGPGGASAAAAGRAGAHGMPGVGGMGAAGGRGTGDNDGEHTTPGYLIDVGNGSELIGDLPLVAPPVLGG</sequence>
<dbReference type="EMBL" id="CAFBLX010000118">
    <property type="protein sequence ID" value="CAB4890930.1"/>
    <property type="molecule type" value="Genomic_DNA"/>
</dbReference>
<accession>A0A6J7FD69</accession>
<gene>
    <name evidence="3" type="ORF">UFOPK3472_01872</name>
</gene>
<dbReference type="InterPro" id="IPR038332">
    <property type="entry name" value="PPE_sf"/>
</dbReference>
<evidence type="ECO:0000256" key="1">
    <source>
        <dbReference type="SAM" id="MobiDB-lite"/>
    </source>
</evidence>
<name>A0A6J7FD69_9ZZZZ</name>
<dbReference type="InterPro" id="IPR000030">
    <property type="entry name" value="PPE_dom"/>
</dbReference>
<proteinExistence type="predicted"/>
<feature type="compositionally biased region" description="Gly residues" evidence="1">
    <location>
        <begin position="316"/>
        <end position="338"/>
    </location>
</feature>
<evidence type="ECO:0000313" key="3">
    <source>
        <dbReference type="EMBL" id="CAB4890930.1"/>
    </source>
</evidence>
<feature type="region of interest" description="Disordered" evidence="1">
    <location>
        <begin position="250"/>
        <end position="338"/>
    </location>
</feature>
<feature type="compositionally biased region" description="Gly residues" evidence="1">
    <location>
        <begin position="251"/>
        <end position="263"/>
    </location>
</feature>
<dbReference type="Pfam" id="PF00823">
    <property type="entry name" value="PPE"/>
    <property type="match status" value="1"/>
</dbReference>
<organism evidence="3">
    <name type="scientific">freshwater metagenome</name>
    <dbReference type="NCBI Taxonomy" id="449393"/>
    <lineage>
        <taxon>unclassified sequences</taxon>
        <taxon>metagenomes</taxon>
        <taxon>ecological metagenomes</taxon>
    </lineage>
</organism>
<evidence type="ECO:0000259" key="2">
    <source>
        <dbReference type="Pfam" id="PF00823"/>
    </source>
</evidence>